<keyword evidence="3" id="KW-1185">Reference proteome</keyword>
<dbReference type="EMBL" id="FQWY01000063">
    <property type="protein sequence ID" value="SHH31574.1"/>
    <property type="molecule type" value="Genomic_DNA"/>
</dbReference>
<dbReference type="InterPro" id="IPR002611">
    <property type="entry name" value="IstB_ATP-bd"/>
</dbReference>
<protein>
    <submittedName>
        <fullName evidence="2">IstB-like ATP binding protein</fullName>
    </submittedName>
</protein>
<dbReference type="OrthoDB" id="9776217at2"/>
<evidence type="ECO:0000259" key="1">
    <source>
        <dbReference type="Pfam" id="PF01695"/>
    </source>
</evidence>
<accession>A0A1M5RZI5</accession>
<evidence type="ECO:0000313" key="3">
    <source>
        <dbReference type="Proteomes" id="UP000242329"/>
    </source>
</evidence>
<gene>
    <name evidence="2" type="ORF">SAMN02745221_02140</name>
</gene>
<organism evidence="2 3">
    <name type="scientific">Thermosyntropha lipolytica DSM 11003</name>
    <dbReference type="NCBI Taxonomy" id="1123382"/>
    <lineage>
        <taxon>Bacteria</taxon>
        <taxon>Bacillati</taxon>
        <taxon>Bacillota</taxon>
        <taxon>Clostridia</taxon>
        <taxon>Eubacteriales</taxon>
        <taxon>Syntrophomonadaceae</taxon>
        <taxon>Thermosyntropha</taxon>
    </lineage>
</organism>
<dbReference type="STRING" id="1123382.SAMN02745221_02140"/>
<sequence length="78" mass="9137">FNRAQAELLFHVLSERNERGSVIITTNLEFSRWTEIFPDTMLTAALIDRLTHRAYILDMNGPSYRLEQRLKKRRGGDS</sequence>
<dbReference type="Pfam" id="PF01695">
    <property type="entry name" value="IstB_IS21"/>
    <property type="match status" value="1"/>
</dbReference>
<dbReference type="Proteomes" id="UP000242329">
    <property type="component" value="Unassembled WGS sequence"/>
</dbReference>
<feature type="non-terminal residue" evidence="2">
    <location>
        <position position="1"/>
    </location>
</feature>
<dbReference type="GO" id="GO:0005524">
    <property type="term" value="F:ATP binding"/>
    <property type="evidence" value="ECO:0007669"/>
    <property type="project" value="InterPro"/>
</dbReference>
<dbReference type="InterPro" id="IPR027417">
    <property type="entry name" value="P-loop_NTPase"/>
</dbReference>
<dbReference type="RefSeq" id="WP_159432334.1">
    <property type="nucleotide sequence ID" value="NZ_FQWY01000063.1"/>
</dbReference>
<evidence type="ECO:0000313" key="2">
    <source>
        <dbReference type="EMBL" id="SHH31574.1"/>
    </source>
</evidence>
<reference evidence="3" key="1">
    <citation type="submission" date="2016-11" db="EMBL/GenBank/DDBJ databases">
        <authorList>
            <person name="Varghese N."/>
            <person name="Submissions S."/>
        </authorList>
    </citation>
    <scope>NUCLEOTIDE SEQUENCE [LARGE SCALE GENOMIC DNA]</scope>
    <source>
        <strain evidence="3">DSM 11003</strain>
    </source>
</reference>
<name>A0A1M5RZI5_9FIRM</name>
<dbReference type="Gene3D" id="3.40.50.300">
    <property type="entry name" value="P-loop containing nucleotide triphosphate hydrolases"/>
    <property type="match status" value="1"/>
</dbReference>
<dbReference type="AlphaFoldDB" id="A0A1M5RZI5"/>
<proteinExistence type="predicted"/>
<feature type="domain" description="IstB-like ATP-binding" evidence="1">
    <location>
        <begin position="1"/>
        <end position="71"/>
    </location>
</feature>